<keyword evidence="1" id="KW-0812">Transmembrane</keyword>
<keyword evidence="3" id="KW-1185">Reference proteome</keyword>
<comment type="caution">
    <text evidence="2">The sequence shown here is derived from an EMBL/GenBank/DDBJ whole genome shotgun (WGS) entry which is preliminary data.</text>
</comment>
<dbReference type="RefSeq" id="WP_272134368.1">
    <property type="nucleotide sequence ID" value="NZ_JAQNDM010000001.1"/>
</dbReference>
<keyword evidence="1" id="KW-0472">Membrane</keyword>
<accession>A0ABT5D0C5</accession>
<organism evidence="2 3">
    <name type="scientific">Stigmatella ashevillensis</name>
    <dbReference type="NCBI Taxonomy" id="2995309"/>
    <lineage>
        <taxon>Bacteria</taxon>
        <taxon>Pseudomonadati</taxon>
        <taxon>Myxococcota</taxon>
        <taxon>Myxococcia</taxon>
        <taxon>Myxococcales</taxon>
        <taxon>Cystobacterineae</taxon>
        <taxon>Archangiaceae</taxon>
        <taxon>Stigmatella</taxon>
    </lineage>
</organism>
<dbReference type="EMBL" id="JAQNDM010000001">
    <property type="protein sequence ID" value="MDC0707119.1"/>
    <property type="molecule type" value="Genomic_DNA"/>
</dbReference>
<name>A0ABT5D0C5_9BACT</name>
<sequence>MSVPDSMNPSSVSGQGTSTDEVLFSAFRVRRSSNRRWWLVLAVPLLGALAAWVSLHEVPGSMRIITANGIKMVSPGMAQEEVLRMLGRPVGRQRSAEGLDCFQHGQFSLTEPSTTLYVLCYEAGKLKDVTTRRYSLWGVGPGGEFVPAGIQMGPGPGHEKAAPAAP</sequence>
<evidence type="ECO:0000313" key="3">
    <source>
        <dbReference type="Proteomes" id="UP001221838"/>
    </source>
</evidence>
<keyword evidence="1" id="KW-1133">Transmembrane helix</keyword>
<protein>
    <submittedName>
        <fullName evidence="2">Uncharacterized protein</fullName>
    </submittedName>
</protein>
<gene>
    <name evidence="2" type="ORF">POL68_01425</name>
</gene>
<reference evidence="2 3" key="1">
    <citation type="submission" date="2022-11" db="EMBL/GenBank/DDBJ databases">
        <title>Minimal conservation of predation-associated metabolite biosynthetic gene clusters underscores biosynthetic potential of Myxococcota including descriptions for ten novel species: Archangium lansinium sp. nov., Myxococcus landrumus sp. nov., Nannocystis bai.</title>
        <authorList>
            <person name="Ahearne A."/>
            <person name="Stevens C."/>
            <person name="Dowd S."/>
        </authorList>
    </citation>
    <scope>NUCLEOTIDE SEQUENCE [LARGE SCALE GENOMIC DNA]</scope>
    <source>
        <strain evidence="2 3">NCWAL01</strain>
    </source>
</reference>
<feature type="transmembrane region" description="Helical" evidence="1">
    <location>
        <begin position="37"/>
        <end position="55"/>
    </location>
</feature>
<evidence type="ECO:0000256" key="1">
    <source>
        <dbReference type="SAM" id="Phobius"/>
    </source>
</evidence>
<proteinExistence type="predicted"/>
<dbReference type="Proteomes" id="UP001221838">
    <property type="component" value="Unassembled WGS sequence"/>
</dbReference>
<evidence type="ECO:0000313" key="2">
    <source>
        <dbReference type="EMBL" id="MDC0707119.1"/>
    </source>
</evidence>